<dbReference type="STRING" id="928856.SAMN04488049_10594"/>
<sequence length="117" mass="11962">MTQRMDRLAWTPEQGPSAALVDHILQGQGARPVVRLGLKSTFVVSGLGVLSGLGAGLALKSQMASGLDGAALLFSPVGLYACLMCLTAAGAAMSGKLPRLREFSFLSAVAIAATLMS</sequence>
<keyword evidence="1" id="KW-1133">Transmembrane helix</keyword>
<name>A0A0N7M127_9RHOB</name>
<keyword evidence="3" id="KW-1185">Reference proteome</keyword>
<evidence type="ECO:0000313" key="2">
    <source>
        <dbReference type="EMBL" id="CUH82097.1"/>
    </source>
</evidence>
<keyword evidence="1" id="KW-0472">Membrane</keyword>
<protein>
    <submittedName>
        <fullName evidence="2">Uncharacterized protein</fullName>
    </submittedName>
</protein>
<feature type="transmembrane region" description="Helical" evidence="1">
    <location>
        <begin position="41"/>
        <end position="59"/>
    </location>
</feature>
<organism evidence="2 3">
    <name type="scientific">Tritonibacter multivorans</name>
    <dbReference type="NCBI Taxonomy" id="928856"/>
    <lineage>
        <taxon>Bacteria</taxon>
        <taxon>Pseudomonadati</taxon>
        <taxon>Pseudomonadota</taxon>
        <taxon>Alphaproteobacteria</taxon>
        <taxon>Rhodobacterales</taxon>
        <taxon>Paracoccaceae</taxon>
        <taxon>Tritonibacter</taxon>
    </lineage>
</organism>
<feature type="transmembrane region" description="Helical" evidence="1">
    <location>
        <begin position="71"/>
        <end position="93"/>
    </location>
</feature>
<evidence type="ECO:0000313" key="3">
    <source>
        <dbReference type="Proteomes" id="UP000052022"/>
    </source>
</evidence>
<dbReference type="Proteomes" id="UP000052022">
    <property type="component" value="Unassembled WGS sequence"/>
</dbReference>
<keyword evidence="1" id="KW-0812">Transmembrane</keyword>
<accession>A0A0N7M127</accession>
<gene>
    <name evidence="2" type="ORF">TRM7557_03748</name>
</gene>
<dbReference type="RefSeq" id="WP_131727575.1">
    <property type="nucleotide sequence ID" value="NZ_FOMC01000005.1"/>
</dbReference>
<evidence type="ECO:0000256" key="1">
    <source>
        <dbReference type="SAM" id="Phobius"/>
    </source>
</evidence>
<dbReference type="EMBL" id="CYSD01000043">
    <property type="protein sequence ID" value="CUH82097.1"/>
    <property type="molecule type" value="Genomic_DNA"/>
</dbReference>
<dbReference type="AlphaFoldDB" id="A0A0N7M127"/>
<proteinExistence type="predicted"/>
<reference evidence="2 3" key="1">
    <citation type="submission" date="2015-09" db="EMBL/GenBank/DDBJ databases">
        <authorList>
            <consortium name="Swine Surveillance"/>
        </authorList>
    </citation>
    <scope>NUCLEOTIDE SEQUENCE [LARGE SCALE GENOMIC DNA]</scope>
    <source>
        <strain evidence="2 3">CECT 7557</strain>
    </source>
</reference>